<sequence>MRKIIVGAFVSLDGVMQAPGGPEEDPIGGFRFGGWVAPFFDEKMGESVGETFAKPFDLLLGRKTYDIFAAHWPYAAADDPIGPLFDRIDKFVATRNPAFAPTWQNSHVLGPDAVAAVRALKAGEGPDLLTQGSTEFLKALFENDLVDEIHVSIFPVILGKGKRLFADASFPRALTLISSKTSDTGVTMNQYARAGEVATGSFEFDTPTDAELERRRNLT</sequence>
<dbReference type="AlphaFoldDB" id="A0A7W8DV03"/>
<dbReference type="PANTHER" id="PTHR38011">
    <property type="entry name" value="DIHYDROFOLATE REDUCTASE FAMILY PROTEIN (AFU_ORTHOLOGUE AFUA_8G06820)"/>
    <property type="match status" value="1"/>
</dbReference>
<dbReference type="InterPro" id="IPR024072">
    <property type="entry name" value="DHFR-like_dom_sf"/>
</dbReference>
<dbReference type="InterPro" id="IPR002734">
    <property type="entry name" value="RibDG_C"/>
</dbReference>
<dbReference type="RefSeq" id="WP_184143346.1">
    <property type="nucleotide sequence ID" value="NZ_JACHIK010000005.1"/>
</dbReference>
<name>A0A7W8DV03_9HYPH</name>
<evidence type="ECO:0000313" key="3">
    <source>
        <dbReference type="Proteomes" id="UP000535406"/>
    </source>
</evidence>
<dbReference type="GO" id="GO:0008703">
    <property type="term" value="F:5-amino-6-(5-phosphoribosylamino)uracil reductase activity"/>
    <property type="evidence" value="ECO:0007669"/>
    <property type="project" value="InterPro"/>
</dbReference>
<keyword evidence="3" id="KW-1185">Reference proteome</keyword>
<evidence type="ECO:0000259" key="1">
    <source>
        <dbReference type="Pfam" id="PF01872"/>
    </source>
</evidence>
<reference evidence="2 3" key="1">
    <citation type="submission" date="2020-08" db="EMBL/GenBank/DDBJ databases">
        <title>Genomic Encyclopedia of Type Strains, Phase IV (KMG-IV): sequencing the most valuable type-strain genomes for metagenomic binning, comparative biology and taxonomic classification.</title>
        <authorList>
            <person name="Goeker M."/>
        </authorList>
    </citation>
    <scope>NUCLEOTIDE SEQUENCE [LARGE SCALE GENOMIC DNA]</scope>
    <source>
        <strain evidence="2 3">DSM 21319</strain>
    </source>
</reference>
<comment type="caution">
    <text evidence="2">The sequence shown here is derived from an EMBL/GenBank/DDBJ whole genome shotgun (WGS) entry which is preliminary data.</text>
</comment>
<dbReference type="EMBL" id="JACHIK010000005">
    <property type="protein sequence ID" value="MBB5042456.1"/>
    <property type="molecule type" value="Genomic_DNA"/>
</dbReference>
<dbReference type="SUPFAM" id="SSF53597">
    <property type="entry name" value="Dihydrofolate reductase-like"/>
    <property type="match status" value="1"/>
</dbReference>
<dbReference type="PANTHER" id="PTHR38011:SF2">
    <property type="entry name" value="BIFUNCTIONAL DEAMINASE-REDUCTASE DOMAIN PROTEIN"/>
    <property type="match status" value="1"/>
</dbReference>
<dbReference type="Gene3D" id="3.40.430.10">
    <property type="entry name" value="Dihydrofolate Reductase, subunit A"/>
    <property type="match status" value="1"/>
</dbReference>
<organism evidence="2 3">
    <name type="scientific">Shinella fusca</name>
    <dbReference type="NCBI Taxonomy" id="544480"/>
    <lineage>
        <taxon>Bacteria</taxon>
        <taxon>Pseudomonadati</taxon>
        <taxon>Pseudomonadota</taxon>
        <taxon>Alphaproteobacteria</taxon>
        <taxon>Hyphomicrobiales</taxon>
        <taxon>Rhizobiaceae</taxon>
        <taxon>Shinella</taxon>
    </lineage>
</organism>
<proteinExistence type="predicted"/>
<gene>
    <name evidence="2" type="ORF">HNQ66_001852</name>
</gene>
<dbReference type="GO" id="GO:0009231">
    <property type="term" value="P:riboflavin biosynthetic process"/>
    <property type="evidence" value="ECO:0007669"/>
    <property type="project" value="InterPro"/>
</dbReference>
<feature type="domain" description="Bacterial bifunctional deaminase-reductase C-terminal" evidence="1">
    <location>
        <begin position="2"/>
        <end position="187"/>
    </location>
</feature>
<evidence type="ECO:0000313" key="2">
    <source>
        <dbReference type="EMBL" id="MBB5042456.1"/>
    </source>
</evidence>
<dbReference type="Pfam" id="PF01872">
    <property type="entry name" value="RibD_C"/>
    <property type="match status" value="1"/>
</dbReference>
<dbReference type="InterPro" id="IPR050765">
    <property type="entry name" value="Riboflavin_Biosynth_HTPR"/>
</dbReference>
<accession>A0A7W8DV03</accession>
<protein>
    <submittedName>
        <fullName evidence="2">Dihydrofolate reductase</fullName>
    </submittedName>
</protein>
<dbReference type="Proteomes" id="UP000535406">
    <property type="component" value="Unassembled WGS sequence"/>
</dbReference>